<keyword evidence="5" id="KW-0694">RNA-binding</keyword>
<sequence length="522" mass="56925">MFDYRKFLLRRIKPRVVDTVALPFPMNDWSRFERFLILGSENGRYVARERALNAEHIPAVLRSLEVGGAHAVSVIEEKSLASRAPSNAPAVFALALAAVHGNAAVRRAAVAALPRVCRTTDHLFQFAEAAQGLRGFDPTTKRAVALWYAEQKTDDLARQIVTSRQRAGWTHRDLIRLSQPLAADPARKALYDWVATEKTSSALPSVVKGYVALQHAKTAEEAATLIAAHDLPIETVPKHWRRDEKVLRAVVERMPVKTLLRELGRLTATGVLKSSGEGLNLVLPSLRDITRVWHSHLHPFAFLLALDDYRKGSDNAEKLTWEPLPQVVDALEAAFHAAFANADTTGKRLLIAVDGSYSMGASHVVGTGLSARDAVAAMALVSASIERECHLAAFTVPSGSDEQRLLPVNINATMRLPEALREIANYSSDSVDCALPMLCALENDLKVDAFVVYTDSEVRAKSVHPALALREYRARSGIAAKLVIAGVASGGFSIADTNDGGMLDVIGFNEKTPRLISDFIRG</sequence>
<dbReference type="InterPro" id="IPR056800">
    <property type="entry name" value="vWA_Ro60"/>
</dbReference>
<dbReference type="Proteomes" id="UP000623250">
    <property type="component" value="Unassembled WGS sequence"/>
</dbReference>
<evidence type="ECO:0000256" key="2">
    <source>
        <dbReference type="ARBA" id="ARBA00007814"/>
    </source>
</evidence>
<reference evidence="8 9" key="1">
    <citation type="submission" date="2020-12" db="EMBL/GenBank/DDBJ databases">
        <title>Revised draft genomes of Rhodomicrobium vannielii ATCC 17100 and Rhodomicrobium udaipurense JA643.</title>
        <authorList>
            <person name="Conners E.M."/>
            <person name="Davenport E.J."/>
            <person name="Bose A."/>
        </authorList>
    </citation>
    <scope>NUCLEOTIDE SEQUENCE [LARGE SCALE GENOMIC DNA]</scope>
    <source>
        <strain evidence="8 9">JA643</strain>
    </source>
</reference>
<dbReference type="Pfam" id="PF25045">
    <property type="entry name" value="vWA_Ro60"/>
    <property type="match status" value="1"/>
</dbReference>
<evidence type="ECO:0000259" key="7">
    <source>
        <dbReference type="PROSITE" id="PS50988"/>
    </source>
</evidence>
<comment type="caution">
    <text evidence="8">The sequence shown here is derived from an EMBL/GenBank/DDBJ whole genome shotgun (WGS) entry which is preliminary data.</text>
</comment>
<dbReference type="AlphaFoldDB" id="A0A8I1GAQ1"/>
<proteinExistence type="inferred from homology"/>
<evidence type="ECO:0000256" key="1">
    <source>
        <dbReference type="ARBA" id="ARBA00004496"/>
    </source>
</evidence>
<dbReference type="InterPro" id="IPR036465">
    <property type="entry name" value="vWFA_dom_sf"/>
</dbReference>
<dbReference type="InterPro" id="IPR008858">
    <property type="entry name" value="TROVE_dom"/>
</dbReference>
<protein>
    <submittedName>
        <fullName evidence="8">TROVE domain-containing protein</fullName>
    </submittedName>
</protein>
<gene>
    <name evidence="8" type="ORF">JDN41_08600</name>
</gene>
<dbReference type="PANTHER" id="PTHR14202">
    <property type="entry name" value="60 KDA RIBONUCLEOPROTEIN SSA/RO"/>
    <property type="match status" value="1"/>
</dbReference>
<evidence type="ECO:0000256" key="6">
    <source>
        <dbReference type="ARBA" id="ARBA00023274"/>
    </source>
</evidence>
<comment type="similarity">
    <text evidence="2">Belongs to the Ro 60 kDa family.</text>
</comment>
<name>A0A8I1GAQ1_9HYPH</name>
<dbReference type="GO" id="GO:0046872">
    <property type="term" value="F:metal ion binding"/>
    <property type="evidence" value="ECO:0007669"/>
    <property type="project" value="UniProtKB-KW"/>
</dbReference>
<dbReference type="RefSeq" id="WP_037234162.1">
    <property type="nucleotide sequence ID" value="NZ_JAEMUK010000015.1"/>
</dbReference>
<organism evidence="8 9">
    <name type="scientific">Rhodomicrobium udaipurense</name>
    <dbReference type="NCBI Taxonomy" id="1202716"/>
    <lineage>
        <taxon>Bacteria</taxon>
        <taxon>Pseudomonadati</taxon>
        <taxon>Pseudomonadota</taxon>
        <taxon>Alphaproteobacteria</taxon>
        <taxon>Hyphomicrobiales</taxon>
        <taxon>Hyphomicrobiaceae</taxon>
        <taxon>Rhodomicrobium</taxon>
    </lineage>
</organism>
<keyword evidence="9" id="KW-1185">Reference proteome</keyword>
<dbReference type="Gene3D" id="3.40.50.410">
    <property type="entry name" value="von Willebrand factor, type A domain"/>
    <property type="match status" value="2"/>
</dbReference>
<dbReference type="EMBL" id="JAEMUK010000015">
    <property type="protein sequence ID" value="MBJ7543617.1"/>
    <property type="molecule type" value="Genomic_DNA"/>
</dbReference>
<dbReference type="PROSITE" id="PS50988">
    <property type="entry name" value="TROVE"/>
    <property type="match status" value="1"/>
</dbReference>
<dbReference type="PANTHER" id="PTHR14202:SF0">
    <property type="entry name" value="RNA-BINDING PROTEIN RO60"/>
    <property type="match status" value="1"/>
</dbReference>
<evidence type="ECO:0000256" key="5">
    <source>
        <dbReference type="ARBA" id="ARBA00022884"/>
    </source>
</evidence>
<evidence type="ECO:0000313" key="9">
    <source>
        <dbReference type="Proteomes" id="UP000623250"/>
    </source>
</evidence>
<keyword evidence="3" id="KW-0963">Cytoplasm</keyword>
<accession>A0A8I1GAQ1</accession>
<keyword evidence="4" id="KW-0479">Metal-binding</keyword>
<dbReference type="SUPFAM" id="SSF140864">
    <property type="entry name" value="TROVE domain-like"/>
    <property type="match status" value="1"/>
</dbReference>
<feature type="domain" description="TROVE" evidence="7">
    <location>
        <begin position="15"/>
        <end position="347"/>
    </location>
</feature>
<dbReference type="SUPFAM" id="SSF53300">
    <property type="entry name" value="vWA-like"/>
    <property type="match status" value="1"/>
</dbReference>
<keyword evidence="6" id="KW-0687">Ribonucleoprotein</keyword>
<dbReference type="InterPro" id="IPR040322">
    <property type="entry name" value="TROVE2"/>
</dbReference>
<dbReference type="InterPro" id="IPR037214">
    <property type="entry name" value="TROVE_dom_sf"/>
</dbReference>
<dbReference type="GO" id="GO:0005737">
    <property type="term" value="C:cytoplasm"/>
    <property type="evidence" value="ECO:0007669"/>
    <property type="project" value="UniProtKB-SubCell"/>
</dbReference>
<evidence type="ECO:0000256" key="3">
    <source>
        <dbReference type="ARBA" id="ARBA00022490"/>
    </source>
</evidence>
<evidence type="ECO:0000313" key="8">
    <source>
        <dbReference type="EMBL" id="MBJ7543617.1"/>
    </source>
</evidence>
<dbReference type="GO" id="GO:1990904">
    <property type="term" value="C:ribonucleoprotein complex"/>
    <property type="evidence" value="ECO:0007669"/>
    <property type="project" value="UniProtKB-KW"/>
</dbReference>
<evidence type="ECO:0000256" key="4">
    <source>
        <dbReference type="ARBA" id="ARBA00022723"/>
    </source>
</evidence>
<dbReference type="Pfam" id="PF05731">
    <property type="entry name" value="TROVE"/>
    <property type="match status" value="2"/>
</dbReference>
<comment type="subcellular location">
    <subcellularLocation>
        <location evidence="1">Cytoplasm</location>
    </subcellularLocation>
</comment>
<dbReference type="GO" id="GO:0003723">
    <property type="term" value="F:RNA binding"/>
    <property type="evidence" value="ECO:0007669"/>
    <property type="project" value="UniProtKB-KW"/>
</dbReference>